<name>A0A1H8LQ63_9RHOB</name>
<keyword evidence="3" id="KW-1185">Reference proteome</keyword>
<dbReference type="OrthoDB" id="6990533at2"/>
<proteinExistence type="predicted"/>
<gene>
    <name evidence="2" type="ORF">SAMN04488011_11143</name>
</gene>
<dbReference type="Pfam" id="PF18735">
    <property type="entry name" value="HEPN_RiboL-PSP"/>
    <property type="match status" value="1"/>
</dbReference>
<organism evidence="2 3">
    <name type="scientific">Palleronia pelagia</name>
    <dbReference type="NCBI Taxonomy" id="387096"/>
    <lineage>
        <taxon>Bacteria</taxon>
        <taxon>Pseudomonadati</taxon>
        <taxon>Pseudomonadota</taxon>
        <taxon>Alphaproteobacteria</taxon>
        <taxon>Rhodobacterales</taxon>
        <taxon>Roseobacteraceae</taxon>
        <taxon>Palleronia</taxon>
    </lineage>
</organism>
<sequence>MNGQLTLFASLEQAEAPASNLAIPQIAGEQVGGSDAGSQAFRQFGKNESDIKRLLDLHRKEGGKGPGRRRGLEVLNKSAIVLITAFWEAYCEDVLSEALLYLTEHASNASLLPRDIRNRVATELKREENHQAVWSLSGDGWRTHLLERFDLMKEQRARKLNTPKATQIDDLFLTGLGLKNISESWLIAPGKDANWSREKLDKFVSLRGAIAHRGVDGDSVTKKLVDEYFSVIRRLVAKTDDAVKEHIEKALASNPW</sequence>
<protein>
    <recommendedName>
        <fullName evidence="1">RiboL-PSP-HEPN domain-containing protein</fullName>
    </recommendedName>
</protein>
<evidence type="ECO:0000259" key="1">
    <source>
        <dbReference type="Pfam" id="PF18735"/>
    </source>
</evidence>
<dbReference type="EMBL" id="FOCM01000011">
    <property type="protein sequence ID" value="SEO07220.1"/>
    <property type="molecule type" value="Genomic_DNA"/>
</dbReference>
<reference evidence="3" key="1">
    <citation type="submission" date="2016-10" db="EMBL/GenBank/DDBJ databases">
        <authorList>
            <person name="Varghese N."/>
            <person name="Submissions S."/>
        </authorList>
    </citation>
    <scope>NUCLEOTIDE SEQUENCE [LARGE SCALE GENOMIC DNA]</scope>
    <source>
        <strain evidence="3">DSM 26893</strain>
    </source>
</reference>
<dbReference type="RefSeq" id="WP_139210139.1">
    <property type="nucleotide sequence ID" value="NZ_FOCM01000011.1"/>
</dbReference>
<evidence type="ECO:0000313" key="3">
    <source>
        <dbReference type="Proteomes" id="UP000199372"/>
    </source>
</evidence>
<dbReference type="InterPro" id="IPR041519">
    <property type="entry name" value="HEPN_RiboL-PSP"/>
</dbReference>
<evidence type="ECO:0000313" key="2">
    <source>
        <dbReference type="EMBL" id="SEO07220.1"/>
    </source>
</evidence>
<accession>A0A1H8LQ63</accession>
<feature type="domain" description="RiboL-PSP-HEPN" evidence="1">
    <location>
        <begin position="50"/>
        <end position="244"/>
    </location>
</feature>
<dbReference type="Proteomes" id="UP000199372">
    <property type="component" value="Unassembled WGS sequence"/>
</dbReference>
<dbReference type="AlphaFoldDB" id="A0A1H8LQ63"/>